<gene>
    <name evidence="3" type="ORF">F4695_000064</name>
</gene>
<dbReference type="EMBL" id="JACHBU010000001">
    <property type="protein sequence ID" value="MBB6506745.1"/>
    <property type="molecule type" value="Genomic_DNA"/>
</dbReference>
<name>A0A7X0JGA7_9HYPH</name>
<sequence>MAEIRGEKVSFNRKDMVPLHELPSAQAEDPIIVHCPPRRSRMRRVGKTFLLFTMLILAAAGTAIVAIESGVVDGALTARAQSALNNAIGPRYVASVGSTAIRFDSVMRIAIEARDVDIVEQASGQRLSRAEALRMAIDPMKLLGGRVSINNISAQGIRLETAQLPAGDPMALSQVRVDAMPKLLEQAFQRLDEVRGLIERTGTAFVRIAGIEIVLPSAPGQKPLMFVVNELNMQRNIEGEIDIRGIVSLNDRQATLVAGSQTIEGVTTGLSAKLMGLDVTSFLLHRDAAGMPREGLDSAVDLELAATRSRETTVPVITAKLKQSPGRFYFDSIEQPFSGADIDVAYDFTKDAIEIQRSEARFGPTVLPFTGAVVDLNRVDPADHRPGFGLDLLVSGGTAAGASNAEEPAQFDLKAVGRYLSADRELQFDEMAMSSPLGRMAAALKVRFGTQSPEISFGGQLPQMQVTAIKQLWPFWMARKARDWVMGNMFGGTLSNGSIAVFIPAGRMKGPGVPLDLNRNELQISFDLADGRVNLPADIPPLRDIYGRFDLKGEAMQVDITQAGSFFPSGRAVKVEGGRFSIPSTYAKPLMADIALKLSGPADAIAELTSFKPINGLKNTEFKPSDFSGTAKVDVKAQFGLVNDQNPPKPVWNAHADLRDVALATPVSGRKISNIDGTLDIDPQAARLSAKAAIDEVPADVTLVQPIDSASTVKREQVIKAVLSDSQRDKLVPGLSEIVQGTISVELTRLDDTRQGVSLDLTRSALSIPGIGWTKGNGVGAKAQFEIAGEGLQRTELKNFELVGDGFGAQGNIVLTNGSLASAEFSSARLSPSDNFSVAVKQSKGVFDVSIGGSSADIRPIITKLRSATPGTSGSGSSAKSSGGATIRAKLDRMVGFNDEALSNVTLLFAIRDGDIASADLSAVTESGQAVVSDITKGNTISMTSGDAGAVVRFANIYNNMRGGLLNLRLRSQGSDWAGNVDIRSFALVDEQRLQSLVSTPVGRDGESLSKAVKKEIDLNAARFQRGFASLVYRNGALSVANGIVRGEQIGATFQGMLRDARGSMDMTGTFMPAYGINRLFGELPLIGAILGNGRDRGLIGITFKLEGVFDKPKLTINPLSIIAPGVFRQIFEFQ</sequence>
<organism evidence="3 4">
    <name type="scientific">Rhizobium soli</name>
    <dbReference type="NCBI Taxonomy" id="424798"/>
    <lineage>
        <taxon>Bacteria</taxon>
        <taxon>Pseudomonadati</taxon>
        <taxon>Pseudomonadota</taxon>
        <taxon>Alphaproteobacteria</taxon>
        <taxon>Hyphomicrobiales</taxon>
        <taxon>Rhizobiaceae</taxon>
        <taxon>Rhizobium/Agrobacterium group</taxon>
        <taxon>Rhizobium</taxon>
    </lineage>
</organism>
<feature type="transmembrane region" description="Helical" evidence="1">
    <location>
        <begin position="48"/>
        <end position="67"/>
    </location>
</feature>
<dbReference type="Proteomes" id="UP000585437">
    <property type="component" value="Unassembled WGS sequence"/>
</dbReference>
<keyword evidence="1" id="KW-0472">Membrane</keyword>
<evidence type="ECO:0000313" key="3">
    <source>
        <dbReference type="EMBL" id="MBB6506745.1"/>
    </source>
</evidence>
<evidence type="ECO:0000259" key="2">
    <source>
        <dbReference type="Pfam" id="PF13116"/>
    </source>
</evidence>
<dbReference type="InterPro" id="IPR025263">
    <property type="entry name" value="YhdP_central"/>
</dbReference>
<evidence type="ECO:0000313" key="4">
    <source>
        <dbReference type="Proteomes" id="UP000585437"/>
    </source>
</evidence>
<feature type="domain" description="YhdP central" evidence="2">
    <location>
        <begin position="423"/>
        <end position="842"/>
    </location>
</feature>
<evidence type="ECO:0000256" key="1">
    <source>
        <dbReference type="SAM" id="Phobius"/>
    </source>
</evidence>
<protein>
    <recommendedName>
        <fullName evidence="2">YhdP central domain-containing protein</fullName>
    </recommendedName>
</protein>
<comment type="caution">
    <text evidence="3">The sequence shown here is derived from an EMBL/GenBank/DDBJ whole genome shotgun (WGS) entry which is preliminary data.</text>
</comment>
<dbReference type="RefSeq" id="WP_184653225.1">
    <property type="nucleotide sequence ID" value="NZ_JACHBU010000001.1"/>
</dbReference>
<keyword evidence="1" id="KW-0812">Transmembrane</keyword>
<dbReference type="AlphaFoldDB" id="A0A7X0JGA7"/>
<reference evidence="3 4" key="1">
    <citation type="submission" date="2020-08" db="EMBL/GenBank/DDBJ databases">
        <title>The Agave Microbiome: Exploring the role of microbial communities in plant adaptations to desert environments.</title>
        <authorList>
            <person name="Partida-Martinez L.P."/>
        </authorList>
    </citation>
    <scope>NUCLEOTIDE SEQUENCE [LARGE SCALE GENOMIC DNA]</scope>
    <source>
        <strain evidence="3 4">AS3.12</strain>
    </source>
</reference>
<keyword evidence="1" id="KW-1133">Transmembrane helix</keyword>
<accession>A0A7X0JGA7</accession>
<dbReference type="Pfam" id="PF13116">
    <property type="entry name" value="YhdP"/>
    <property type="match status" value="1"/>
</dbReference>
<keyword evidence="4" id="KW-1185">Reference proteome</keyword>
<proteinExistence type="predicted"/>